<dbReference type="RefSeq" id="WP_109741403.1">
    <property type="nucleotide sequence ID" value="NZ_QGGO01000002.1"/>
</dbReference>
<dbReference type="Proteomes" id="UP000245489">
    <property type="component" value="Unassembled WGS sequence"/>
</dbReference>
<comment type="caution">
    <text evidence="3">The sequence shown here is derived from an EMBL/GenBank/DDBJ whole genome shotgun (WGS) entry which is preliminary data.</text>
</comment>
<evidence type="ECO:0000256" key="1">
    <source>
        <dbReference type="SAM" id="Coils"/>
    </source>
</evidence>
<dbReference type="EMBL" id="QGGO01000002">
    <property type="protein sequence ID" value="PWK29079.1"/>
    <property type="molecule type" value="Genomic_DNA"/>
</dbReference>
<evidence type="ECO:0000313" key="3">
    <source>
        <dbReference type="EMBL" id="PWK29079.1"/>
    </source>
</evidence>
<accession>A0A316EJP7</accession>
<keyword evidence="2" id="KW-0732">Signal</keyword>
<proteinExistence type="predicted"/>
<feature type="coiled-coil region" evidence="1">
    <location>
        <begin position="123"/>
        <end position="150"/>
    </location>
</feature>
<protein>
    <submittedName>
        <fullName evidence="3">Uncharacterized protein</fullName>
    </submittedName>
</protein>
<name>A0A316EJP7_9BACT</name>
<feature type="signal peptide" evidence="2">
    <location>
        <begin position="1"/>
        <end position="21"/>
    </location>
</feature>
<keyword evidence="1" id="KW-0175">Coiled coil</keyword>
<evidence type="ECO:0000313" key="4">
    <source>
        <dbReference type="Proteomes" id="UP000245489"/>
    </source>
</evidence>
<evidence type="ECO:0000256" key="2">
    <source>
        <dbReference type="SAM" id="SignalP"/>
    </source>
</evidence>
<feature type="chain" id="PRO_5016415697" evidence="2">
    <location>
        <begin position="22"/>
        <end position="150"/>
    </location>
</feature>
<reference evidence="3 4" key="1">
    <citation type="submission" date="2018-05" db="EMBL/GenBank/DDBJ databases">
        <title>Genomic Encyclopedia of Archaeal and Bacterial Type Strains, Phase II (KMG-II): from individual species to whole genera.</title>
        <authorList>
            <person name="Goeker M."/>
        </authorList>
    </citation>
    <scope>NUCLEOTIDE SEQUENCE [LARGE SCALE GENOMIC DNA]</scope>
    <source>
        <strain evidence="3 4">DSM 22214</strain>
    </source>
</reference>
<keyword evidence="4" id="KW-1185">Reference proteome</keyword>
<organism evidence="3 4">
    <name type="scientific">Arcicella aurantiaca</name>
    <dbReference type="NCBI Taxonomy" id="591202"/>
    <lineage>
        <taxon>Bacteria</taxon>
        <taxon>Pseudomonadati</taxon>
        <taxon>Bacteroidota</taxon>
        <taxon>Cytophagia</taxon>
        <taxon>Cytophagales</taxon>
        <taxon>Flectobacillaceae</taxon>
        <taxon>Arcicella</taxon>
    </lineage>
</organism>
<dbReference type="AlphaFoldDB" id="A0A316EJP7"/>
<gene>
    <name evidence="3" type="ORF">LV89_00633</name>
</gene>
<dbReference type="OrthoDB" id="9793307at2"/>
<sequence length="150" mass="16682">MKKVILLSLILGFFFIQKSNAQNPVGFPDGITVGTPTVTIPAGSSYKMAVAGGIITEKIRVATNGTTFWADFVFDKSYKLRSLNEVAKYIKLNKHLPDVPSTAEVTQQGIDLANTQAILLQKIEELTLYVIEQNKKIERLNKKVRQLSKN</sequence>